<dbReference type="InterPro" id="IPR036404">
    <property type="entry name" value="Jacalin-like_lectin_dom_sf"/>
</dbReference>
<sequence>MTVSPDDLIFNKRIGGVYGTDFQDSLWRHNEDYAPVPVDSVDVWYGAGPLDHTILKALQVHWINGKESPVVGDETRDALLHTRYDFRNGDSVKWLKLFGTGVELKDQDARTDSIRFEEHDPFAAGGTWGYDSDDLQGGKQDLGDGVLYGFVGSAGTDINSLGTVFHKKE</sequence>
<dbReference type="GeneID" id="43657212"/>
<accession>A0A5N7A1H9</accession>
<dbReference type="RefSeq" id="XP_031926484.1">
    <property type="nucleotide sequence ID" value="XM_032072766.1"/>
</dbReference>
<reference evidence="1 2" key="1">
    <citation type="submission" date="2019-04" db="EMBL/GenBank/DDBJ databases">
        <title>Friends and foes A comparative genomics studyof 23 Aspergillus species from section Flavi.</title>
        <authorList>
            <consortium name="DOE Joint Genome Institute"/>
            <person name="Kjaerbolling I."/>
            <person name="Vesth T."/>
            <person name="Frisvad J.C."/>
            <person name="Nybo J.L."/>
            <person name="Theobald S."/>
            <person name="Kildgaard S."/>
            <person name="Isbrandt T."/>
            <person name="Kuo A."/>
            <person name="Sato A."/>
            <person name="Lyhne E.K."/>
            <person name="Kogle M.E."/>
            <person name="Wiebenga A."/>
            <person name="Kun R.S."/>
            <person name="Lubbers R.J."/>
            <person name="Makela M.R."/>
            <person name="Barry K."/>
            <person name="Chovatia M."/>
            <person name="Clum A."/>
            <person name="Daum C."/>
            <person name="Haridas S."/>
            <person name="He G."/>
            <person name="LaButti K."/>
            <person name="Lipzen A."/>
            <person name="Mondo S."/>
            <person name="Riley R."/>
            <person name="Salamov A."/>
            <person name="Simmons B.A."/>
            <person name="Magnuson J.K."/>
            <person name="Henrissat B."/>
            <person name="Mortensen U.H."/>
            <person name="Larsen T.O."/>
            <person name="Devries R.P."/>
            <person name="Grigoriev I.V."/>
            <person name="Machida M."/>
            <person name="Baker S.E."/>
            <person name="Andersen M.R."/>
        </authorList>
    </citation>
    <scope>NUCLEOTIDE SEQUENCE [LARGE SCALE GENOMIC DNA]</scope>
    <source>
        <strain evidence="1 2">CBS 763.97</strain>
    </source>
</reference>
<dbReference type="SUPFAM" id="SSF51101">
    <property type="entry name" value="Mannose-binding lectins"/>
    <property type="match status" value="1"/>
</dbReference>
<dbReference type="AlphaFoldDB" id="A0A5N7A1H9"/>
<evidence type="ECO:0000313" key="1">
    <source>
        <dbReference type="EMBL" id="KAE8363403.1"/>
    </source>
</evidence>
<evidence type="ECO:0008006" key="3">
    <source>
        <dbReference type="Google" id="ProtNLM"/>
    </source>
</evidence>
<evidence type="ECO:0000313" key="2">
    <source>
        <dbReference type="Proteomes" id="UP000326268"/>
    </source>
</evidence>
<dbReference type="Proteomes" id="UP000326268">
    <property type="component" value="Unassembled WGS sequence"/>
</dbReference>
<gene>
    <name evidence="1" type="ORF">BDV27DRAFT_158803</name>
</gene>
<dbReference type="Gene3D" id="2.100.10.30">
    <property type="entry name" value="Jacalin-like lectin domain"/>
    <property type="match status" value="1"/>
</dbReference>
<organism evidence="1 2">
    <name type="scientific">Aspergillus caelatus</name>
    <dbReference type="NCBI Taxonomy" id="61420"/>
    <lineage>
        <taxon>Eukaryota</taxon>
        <taxon>Fungi</taxon>
        <taxon>Dikarya</taxon>
        <taxon>Ascomycota</taxon>
        <taxon>Pezizomycotina</taxon>
        <taxon>Eurotiomycetes</taxon>
        <taxon>Eurotiomycetidae</taxon>
        <taxon>Eurotiales</taxon>
        <taxon>Aspergillaceae</taxon>
        <taxon>Aspergillus</taxon>
        <taxon>Aspergillus subgen. Circumdati</taxon>
    </lineage>
</organism>
<proteinExistence type="predicted"/>
<keyword evidence="2" id="KW-1185">Reference proteome</keyword>
<dbReference type="EMBL" id="ML737676">
    <property type="protein sequence ID" value="KAE8363403.1"/>
    <property type="molecule type" value="Genomic_DNA"/>
</dbReference>
<protein>
    <recommendedName>
        <fullName evidence="3">Jacalin-type lectin domain-containing protein</fullName>
    </recommendedName>
</protein>
<name>A0A5N7A1H9_9EURO</name>